<name>A0A369KAQ1_HYPMA</name>
<accession>A0A369KAQ1</accession>
<proteinExistence type="predicted"/>
<comment type="caution">
    <text evidence="2">The sequence shown here is derived from an EMBL/GenBank/DDBJ whole genome shotgun (WGS) entry which is preliminary data.</text>
</comment>
<gene>
    <name evidence="2" type="ORF">Hypma_015527</name>
</gene>
<feature type="region of interest" description="Disordered" evidence="1">
    <location>
        <begin position="341"/>
        <end position="364"/>
    </location>
</feature>
<sequence length="492" mass="57164">MPPPLSIRKLLQEPFGPYPEDEILSDSLRKGIILNINSFCMYCAGSPIGFDETEYIGIPPAGSRRASNPVEFYGKLVIQSLDWLSPQAKQWLELDLRKRDNVRNSGLTLTRLYGDLKKEGSRITVWIQGELNMSARFMTDSHPECLIIYSKKISDTRQYKGRMFNVISLDSATFASSENFFTRYRLWALVDEIIRTDPDKTPLEGRTINWLLKRYMKNFRRRDRTERLICTDANLDSLTTTKRHLRHIHRSEILGVIAAHADWLLAQQLAPNHAAFQKLNIAKWISFCRQVKIARKDARRKKVHWGEPTGFTSKQDDYDLDLSRFGNTRDFWEKRIRNALKPSKSKTRQPSPSIEEPNVRNTHKPTFIYDSDFSEASTSGESDSETEESTTSFCTFPTIPAGRFEWQCDRCNYTIDFLALAEENVKDLPHHIAERLRGFSWGSKDDEDVKIALRIMTKTHFNQIHRRGVPQRDKRRARSVERHVDVKMEVTE</sequence>
<dbReference type="InParanoid" id="A0A369KAQ1"/>
<dbReference type="Proteomes" id="UP000076154">
    <property type="component" value="Unassembled WGS sequence"/>
</dbReference>
<reference evidence="2" key="1">
    <citation type="submission" date="2018-04" db="EMBL/GenBank/DDBJ databases">
        <title>Whole genome sequencing of Hypsizygus marmoreus.</title>
        <authorList>
            <person name="Choi I.-G."/>
            <person name="Min B."/>
            <person name="Kim J.-G."/>
            <person name="Kim S."/>
            <person name="Oh Y.-L."/>
            <person name="Kong W.-S."/>
            <person name="Park H."/>
            <person name="Jeong J."/>
            <person name="Song E.-S."/>
        </authorList>
    </citation>
    <scope>NUCLEOTIDE SEQUENCE [LARGE SCALE GENOMIC DNA]</scope>
    <source>
        <strain evidence="2">51987-8</strain>
    </source>
</reference>
<dbReference type="EMBL" id="LUEZ02000010">
    <property type="protein sequence ID" value="RDB28883.1"/>
    <property type="molecule type" value="Genomic_DNA"/>
</dbReference>
<dbReference type="AlphaFoldDB" id="A0A369KAQ1"/>
<evidence type="ECO:0000313" key="2">
    <source>
        <dbReference type="EMBL" id="RDB28883.1"/>
    </source>
</evidence>
<evidence type="ECO:0000256" key="1">
    <source>
        <dbReference type="SAM" id="MobiDB-lite"/>
    </source>
</evidence>
<dbReference type="OrthoDB" id="3226250at2759"/>
<organism evidence="2 3">
    <name type="scientific">Hypsizygus marmoreus</name>
    <name type="common">White beech mushroom</name>
    <name type="synonym">Agaricus marmoreus</name>
    <dbReference type="NCBI Taxonomy" id="39966"/>
    <lineage>
        <taxon>Eukaryota</taxon>
        <taxon>Fungi</taxon>
        <taxon>Dikarya</taxon>
        <taxon>Basidiomycota</taxon>
        <taxon>Agaricomycotina</taxon>
        <taxon>Agaricomycetes</taxon>
        <taxon>Agaricomycetidae</taxon>
        <taxon>Agaricales</taxon>
        <taxon>Tricholomatineae</taxon>
        <taxon>Lyophyllaceae</taxon>
        <taxon>Hypsizygus</taxon>
    </lineage>
</organism>
<protein>
    <submittedName>
        <fullName evidence="2">Uncharacterized protein</fullName>
    </submittedName>
</protein>
<evidence type="ECO:0000313" key="3">
    <source>
        <dbReference type="Proteomes" id="UP000076154"/>
    </source>
</evidence>
<keyword evidence="3" id="KW-1185">Reference proteome</keyword>